<reference evidence="4" key="1">
    <citation type="journal article" date="2014" name="Insect Biochem. Mol. Biol.">
        <title>An insight into the sialome of the frog biting fly, Corethrella appendiculata.</title>
        <authorList>
            <person name="Ribeiro J.M.C."/>
            <person name="Chagas A.C."/>
            <person name="Pham V.M."/>
            <person name="Lounibos L.P."/>
            <person name="Calvo E."/>
        </authorList>
    </citation>
    <scope>NUCLEOTIDE SEQUENCE</scope>
    <source>
        <tissue evidence="4">Salivary glands</tissue>
    </source>
</reference>
<feature type="compositionally biased region" description="Polar residues" evidence="1">
    <location>
        <begin position="125"/>
        <end position="136"/>
    </location>
</feature>
<dbReference type="EMBL" id="GANO01004780">
    <property type="protein sequence ID" value="JAB55091.1"/>
    <property type="molecule type" value="mRNA"/>
</dbReference>
<keyword evidence="3" id="KW-0732">Signal</keyword>
<feature type="region of interest" description="Disordered" evidence="1">
    <location>
        <begin position="115"/>
        <end position="158"/>
    </location>
</feature>
<keyword evidence="2" id="KW-0812">Transmembrane</keyword>
<keyword evidence="2" id="KW-0472">Membrane</keyword>
<accession>U5EPG2</accession>
<feature type="signal peptide" evidence="3">
    <location>
        <begin position="1"/>
        <end position="18"/>
    </location>
</feature>
<evidence type="ECO:0000256" key="1">
    <source>
        <dbReference type="SAM" id="MobiDB-lite"/>
    </source>
</evidence>
<feature type="compositionally biased region" description="Low complexity" evidence="1">
    <location>
        <begin position="137"/>
        <end position="158"/>
    </location>
</feature>
<feature type="chain" id="PRO_5004659944" evidence="3">
    <location>
        <begin position="19"/>
        <end position="274"/>
    </location>
</feature>
<evidence type="ECO:0000313" key="4">
    <source>
        <dbReference type="EMBL" id="JAB55091.1"/>
    </source>
</evidence>
<organism evidence="4">
    <name type="scientific">Corethrella appendiculata</name>
    <dbReference type="NCBI Taxonomy" id="1370023"/>
    <lineage>
        <taxon>Eukaryota</taxon>
        <taxon>Metazoa</taxon>
        <taxon>Ecdysozoa</taxon>
        <taxon>Arthropoda</taxon>
        <taxon>Hexapoda</taxon>
        <taxon>Insecta</taxon>
        <taxon>Pterygota</taxon>
        <taxon>Neoptera</taxon>
        <taxon>Endopterygota</taxon>
        <taxon>Diptera</taxon>
        <taxon>Nematocera</taxon>
        <taxon>Culicoidea</taxon>
        <taxon>Chaoboridae</taxon>
        <taxon>Corethrella</taxon>
    </lineage>
</organism>
<proteinExistence type="evidence at transcript level"/>
<evidence type="ECO:0000256" key="2">
    <source>
        <dbReference type="SAM" id="Phobius"/>
    </source>
</evidence>
<evidence type="ECO:0000256" key="3">
    <source>
        <dbReference type="SAM" id="SignalP"/>
    </source>
</evidence>
<keyword evidence="2" id="KW-1133">Transmembrane helix</keyword>
<sequence>MFYFNFLLVFLCIFSVKSLENKTNLDENVAKILSELDNKKLSSSSTINVNISTIDDNAGKQRIVARKGVSLTPSEQRDLKFLNTTSATITSLTKPTISVNKSTITTPLSSLTINDKTNPIKELPKNSTAQDNAKNLTITSKSTTSTSTSTTTSTTTQSTTTTVKTTKKPLKPKITIAVEDEPKLKELAKQQTTKQKSDFSIEEPIAQLSQEYPDSFNINKTIHHHEYIISVIMLIFAVPMMIALIIIAYRRAKEFWLTRHYRRMDFLVDGMYNY</sequence>
<protein>
    <submittedName>
        <fullName evidence="4">Putative 24 kDa salivary protein</fullName>
    </submittedName>
</protein>
<feature type="transmembrane region" description="Helical" evidence="2">
    <location>
        <begin position="227"/>
        <end position="249"/>
    </location>
</feature>
<dbReference type="AlphaFoldDB" id="U5EPG2"/>
<name>U5EPG2_9DIPT</name>